<protein>
    <recommendedName>
        <fullName evidence="14">Adenylyltransferase and sulfurtransferase uba4</fullName>
    </recommendedName>
    <alternativeName>
        <fullName evidence="14">Common component for nitrate reductase and xanthine dehydrogenase protein F</fullName>
    </alternativeName>
    <alternativeName>
        <fullName evidence="14">Ubiquitin-like protein activator 4</fullName>
    </alternativeName>
    <domain>
        <recommendedName>
            <fullName evidence="14">Molybdopterin-synthase adenylyltransferase</fullName>
            <ecNumber evidence="14">2.7.7.80</ecNumber>
        </recommendedName>
        <alternativeName>
            <fullName evidence="14">Adenylyltransferase uba4</fullName>
        </alternativeName>
        <alternativeName>
            <fullName evidence="14">Sulfur carrier protein MOCS2A adenylyltransferase</fullName>
        </alternativeName>
    </domain>
    <domain>
        <recommendedName>
            <fullName evidence="14">Molybdopterin-synthase sulfurtransferase</fullName>
            <ecNumber evidence="14">2.8.1.11</ecNumber>
        </recommendedName>
        <alternativeName>
            <fullName evidence="14">Sulfurtransferase uba4</fullName>
        </alternativeName>
        <alternativeName>
            <fullName evidence="14">Sulfur carrier protein MOCS2A sulfurtransferase</fullName>
        </alternativeName>
    </domain>
</protein>
<dbReference type="Pfam" id="PF00581">
    <property type="entry name" value="Rhodanese"/>
    <property type="match status" value="1"/>
</dbReference>
<dbReference type="GO" id="GO:0061605">
    <property type="term" value="F:molybdopterin-synthase adenylyltransferase activity"/>
    <property type="evidence" value="ECO:0007669"/>
    <property type="project" value="UniProtKB-EC"/>
</dbReference>
<dbReference type="InterPro" id="IPR028885">
    <property type="entry name" value="MOCS3/Uba4"/>
</dbReference>
<organism evidence="17 18">
    <name type="scientific">Cladonia borealis</name>
    <dbReference type="NCBI Taxonomy" id="184061"/>
    <lineage>
        <taxon>Eukaryota</taxon>
        <taxon>Fungi</taxon>
        <taxon>Dikarya</taxon>
        <taxon>Ascomycota</taxon>
        <taxon>Pezizomycotina</taxon>
        <taxon>Lecanoromycetes</taxon>
        <taxon>OSLEUM clade</taxon>
        <taxon>Lecanoromycetidae</taxon>
        <taxon>Lecanorales</taxon>
        <taxon>Lecanorineae</taxon>
        <taxon>Cladoniaceae</taxon>
        <taxon>Cladonia</taxon>
    </lineage>
</organism>
<dbReference type="GO" id="GO:0006777">
    <property type="term" value="P:Mo-molybdopterin cofactor biosynthetic process"/>
    <property type="evidence" value="ECO:0007669"/>
    <property type="project" value="UniProtKB-UniRule"/>
</dbReference>
<feature type="active site" description="Glycyl thioester intermediate; for adenylyltransferase activity" evidence="14">
    <location>
        <position position="274"/>
    </location>
</feature>
<feature type="binding site" evidence="14">
    <location>
        <position position="343"/>
    </location>
    <ligand>
        <name>Zn(2+)</name>
        <dbReference type="ChEBI" id="CHEBI:29105"/>
    </ligand>
</feature>
<dbReference type="GO" id="GO:0042292">
    <property type="term" value="F:URM1 activating enzyme activity"/>
    <property type="evidence" value="ECO:0007669"/>
    <property type="project" value="TreeGrafter"/>
</dbReference>
<dbReference type="HAMAP" id="MF_03049">
    <property type="entry name" value="MOCS3_Uba4"/>
    <property type="match status" value="1"/>
</dbReference>
<keyword evidence="2 14" id="KW-0963">Cytoplasm</keyword>
<comment type="function">
    <text evidence="13">Plays a central role in 2-thiolation of mcm(5)S(2)U at tRNA wobble positions of cytosolic tRNA(Lys), tRNA(Glu) and tRNA(Gln). Also essential during biosynthesis of the molybdenum cofactor. Acts by mediating the C-terminal thiocarboxylation of sulfur carriers urm1 and mocs2a. Its N-terminus first activates urm1 and mocs2a as acyl-adenylates (-COAMP), then the persulfide sulfur on the catalytic cysteine is transferred to urm1 and mocs2a to form thiocarboxylation (-COSH) of their C-terminus. The reaction probably involves hydrogen sulfide that is generated from the persulfide intermediate and that acts as a nucleophile towards urm1 and mocs2a. Subsequently, a transient disulfide bond is formed. Does not use thiosulfate as sulfur donor; nfs1 probably acting as a sulfur donor for thiocarboxylation reactions.</text>
</comment>
<comment type="cofactor">
    <cofactor evidence="14">
        <name>Zn(2+)</name>
        <dbReference type="ChEBI" id="CHEBI:29105"/>
    </cofactor>
    <text evidence="14">Binds 1 zinc ion per subunit.</text>
</comment>
<dbReference type="GO" id="GO:0004792">
    <property type="term" value="F:thiosulfate-cyanide sulfurtransferase activity"/>
    <property type="evidence" value="ECO:0007669"/>
    <property type="project" value="TreeGrafter"/>
</dbReference>
<dbReference type="Proteomes" id="UP001166286">
    <property type="component" value="Unassembled WGS sequence"/>
</dbReference>
<evidence type="ECO:0000256" key="15">
    <source>
        <dbReference type="SAM" id="MobiDB-lite"/>
    </source>
</evidence>
<evidence type="ECO:0000256" key="8">
    <source>
        <dbReference type="ARBA" id="ARBA00022786"/>
    </source>
</evidence>
<feature type="binding site" evidence="14">
    <location>
        <begin position="147"/>
        <end position="151"/>
    </location>
    <ligand>
        <name>ATP</name>
        <dbReference type="ChEBI" id="CHEBI:30616"/>
    </ligand>
</feature>
<evidence type="ECO:0000256" key="9">
    <source>
        <dbReference type="ARBA" id="ARBA00022833"/>
    </source>
</evidence>
<evidence type="ECO:0000256" key="14">
    <source>
        <dbReference type="HAMAP-Rule" id="MF_03049"/>
    </source>
</evidence>
<evidence type="ECO:0000259" key="16">
    <source>
        <dbReference type="PROSITE" id="PS50206"/>
    </source>
</evidence>
<dbReference type="CDD" id="cd00757">
    <property type="entry name" value="ThiF_MoeB_HesA_family"/>
    <property type="match status" value="1"/>
</dbReference>
<evidence type="ECO:0000256" key="7">
    <source>
        <dbReference type="ARBA" id="ARBA00022741"/>
    </source>
</evidence>
<dbReference type="PANTHER" id="PTHR10953">
    <property type="entry name" value="UBIQUITIN-ACTIVATING ENZYME E1"/>
    <property type="match status" value="1"/>
</dbReference>
<dbReference type="FunFam" id="3.40.250.10:FF:000014">
    <property type="entry name" value="Adenylyltransferase and sulfurtransferase MOCS3"/>
    <property type="match status" value="1"/>
</dbReference>
<evidence type="ECO:0000256" key="1">
    <source>
        <dbReference type="ARBA" id="ARBA00004514"/>
    </source>
</evidence>
<dbReference type="EC" id="2.8.1.11" evidence="14"/>
<evidence type="ECO:0000256" key="12">
    <source>
        <dbReference type="ARBA" id="ARBA00023268"/>
    </source>
</evidence>
<keyword evidence="10 14" id="KW-0067">ATP-binding</keyword>
<feature type="binding site" evidence="14">
    <location>
        <position position="119"/>
    </location>
    <ligand>
        <name>ATP</name>
        <dbReference type="ChEBI" id="CHEBI:30616"/>
    </ligand>
</feature>
<dbReference type="AlphaFoldDB" id="A0AA39RA46"/>
<dbReference type="PANTHER" id="PTHR10953:SF102">
    <property type="entry name" value="ADENYLYLTRANSFERASE AND SULFURTRANSFERASE MOCS3"/>
    <property type="match status" value="1"/>
</dbReference>
<evidence type="ECO:0000256" key="5">
    <source>
        <dbReference type="ARBA" id="ARBA00022695"/>
    </source>
</evidence>
<dbReference type="InterPro" id="IPR000594">
    <property type="entry name" value="ThiF_NAD_FAD-bd"/>
</dbReference>
<keyword evidence="9 14" id="KW-0862">Zinc</keyword>
<feature type="binding site" evidence="14">
    <location>
        <position position="140"/>
    </location>
    <ligand>
        <name>ATP</name>
        <dbReference type="ChEBI" id="CHEBI:30616"/>
    </ligand>
</feature>
<comment type="catalytic activity">
    <reaction evidence="14">
        <text>[molybdopterin-synthase sulfur-carrier protein]-C-terminal Gly-Gly + ATP + H(+) = [molybdopterin-synthase sulfur-carrier protein]-C-terminal Gly-Gly-AMP + diphosphate</text>
        <dbReference type="Rhea" id="RHEA:43616"/>
        <dbReference type="Rhea" id="RHEA-COMP:12159"/>
        <dbReference type="Rhea" id="RHEA-COMP:12202"/>
        <dbReference type="ChEBI" id="CHEBI:15378"/>
        <dbReference type="ChEBI" id="CHEBI:30616"/>
        <dbReference type="ChEBI" id="CHEBI:33019"/>
        <dbReference type="ChEBI" id="CHEBI:90618"/>
        <dbReference type="ChEBI" id="CHEBI:90778"/>
        <dbReference type="EC" id="2.7.7.80"/>
    </reaction>
</comment>
<dbReference type="EMBL" id="JAFEKC020000002">
    <property type="protein sequence ID" value="KAK0516321.1"/>
    <property type="molecule type" value="Genomic_DNA"/>
</dbReference>
<dbReference type="GO" id="GO:0002143">
    <property type="term" value="P:tRNA wobble position uridine thiolation"/>
    <property type="evidence" value="ECO:0007669"/>
    <property type="project" value="InterPro"/>
</dbReference>
<dbReference type="EC" id="2.7.7.80" evidence="14"/>
<reference evidence="17" key="1">
    <citation type="submission" date="2023-03" db="EMBL/GenBank/DDBJ databases">
        <title>Complete genome of Cladonia borealis.</title>
        <authorList>
            <person name="Park H."/>
        </authorList>
    </citation>
    <scope>NUCLEOTIDE SEQUENCE</scope>
    <source>
        <strain evidence="17">ANT050790</strain>
    </source>
</reference>
<dbReference type="InterPro" id="IPR036873">
    <property type="entry name" value="Rhodanese-like_dom_sf"/>
</dbReference>
<keyword evidence="7 14" id="KW-0547">Nucleotide-binding</keyword>
<evidence type="ECO:0000256" key="3">
    <source>
        <dbReference type="ARBA" id="ARBA00022679"/>
    </source>
</evidence>
<feature type="active site" description="Cysteine persulfide intermediate; for sulfurtransferase activity" evidence="14">
    <location>
        <position position="450"/>
    </location>
</feature>
<feature type="domain" description="Rhodanese" evidence="16">
    <location>
        <begin position="388"/>
        <end position="497"/>
    </location>
</feature>
<keyword evidence="12 14" id="KW-0511">Multifunctional enzyme</keyword>
<feature type="binding site" evidence="14">
    <location>
        <position position="257"/>
    </location>
    <ligand>
        <name>Zn(2+)</name>
        <dbReference type="ChEBI" id="CHEBI:29105"/>
    </ligand>
</feature>
<evidence type="ECO:0000256" key="2">
    <source>
        <dbReference type="ARBA" id="ARBA00022490"/>
    </source>
</evidence>
<feature type="binding site" evidence="14">
    <location>
        <begin position="208"/>
        <end position="209"/>
    </location>
    <ligand>
        <name>ATP</name>
        <dbReference type="ChEBI" id="CHEBI:30616"/>
    </ligand>
</feature>
<dbReference type="GO" id="GO:0061604">
    <property type="term" value="F:molybdopterin-synthase sulfurtransferase activity"/>
    <property type="evidence" value="ECO:0007669"/>
    <property type="project" value="UniProtKB-EC"/>
</dbReference>
<dbReference type="Gene3D" id="3.40.50.720">
    <property type="entry name" value="NAD(P)-binding Rossmann-like Domain"/>
    <property type="match status" value="1"/>
</dbReference>
<dbReference type="Pfam" id="PF00899">
    <property type="entry name" value="ThiF"/>
    <property type="match status" value="1"/>
</dbReference>
<comment type="catalytic activity">
    <reaction evidence="14">
        <text>[molybdopterin-synthase sulfur-carrier protein]-C-terminal Gly-Gly-AMP + S-sulfanyl-L-cysteinyl-[cysteine desulfurase] + AH2 = [molybdopterin-synthase sulfur-carrier protein]-C-terminal-Gly-aminoethanethioate + L-cysteinyl-[cysteine desulfurase] + A + AMP + 2 H(+)</text>
        <dbReference type="Rhea" id="RHEA:48612"/>
        <dbReference type="Rhea" id="RHEA-COMP:12157"/>
        <dbReference type="Rhea" id="RHEA-COMP:12158"/>
        <dbReference type="Rhea" id="RHEA-COMP:12159"/>
        <dbReference type="Rhea" id="RHEA-COMP:19907"/>
        <dbReference type="ChEBI" id="CHEBI:13193"/>
        <dbReference type="ChEBI" id="CHEBI:15378"/>
        <dbReference type="ChEBI" id="CHEBI:17499"/>
        <dbReference type="ChEBI" id="CHEBI:29950"/>
        <dbReference type="ChEBI" id="CHEBI:61963"/>
        <dbReference type="ChEBI" id="CHEBI:90618"/>
        <dbReference type="ChEBI" id="CHEBI:232372"/>
        <dbReference type="ChEBI" id="CHEBI:456215"/>
        <dbReference type="EC" id="2.8.1.11"/>
    </reaction>
</comment>
<feature type="binding site" evidence="14">
    <location>
        <position position="260"/>
    </location>
    <ligand>
        <name>Zn(2+)</name>
        <dbReference type="ChEBI" id="CHEBI:29105"/>
    </ligand>
</feature>
<evidence type="ECO:0000256" key="13">
    <source>
        <dbReference type="ARBA" id="ARBA00043893"/>
    </source>
</evidence>
<dbReference type="InterPro" id="IPR001763">
    <property type="entry name" value="Rhodanese-like_dom"/>
</dbReference>
<feature type="region of interest" description="Disordered" evidence="15">
    <location>
        <begin position="40"/>
        <end position="63"/>
    </location>
</feature>
<dbReference type="GO" id="GO:0032447">
    <property type="term" value="P:protein urmylation"/>
    <property type="evidence" value="ECO:0007669"/>
    <property type="project" value="TreeGrafter"/>
</dbReference>
<comment type="similarity">
    <text evidence="14">In the N-terminal section; belongs to the HesA/MoeB/ThiF family. UBA4 subfamily.</text>
</comment>
<keyword evidence="3 14" id="KW-0808">Transferase</keyword>
<keyword evidence="4 14" id="KW-0819">tRNA processing</keyword>
<keyword evidence="5" id="KW-0548">Nucleotidyltransferase</keyword>
<dbReference type="InterPro" id="IPR035985">
    <property type="entry name" value="Ubiquitin-activating_enz"/>
</dbReference>
<comment type="pathway">
    <text evidence="14">tRNA modification; 5-methoxycarbonylmethyl-2-thiouridine-tRNA biosynthesis.</text>
</comment>
<dbReference type="SUPFAM" id="SSF69572">
    <property type="entry name" value="Activating enzymes of the ubiquitin-like proteins"/>
    <property type="match status" value="1"/>
</dbReference>
<evidence type="ECO:0000256" key="4">
    <source>
        <dbReference type="ARBA" id="ARBA00022694"/>
    </source>
</evidence>
<evidence type="ECO:0000256" key="10">
    <source>
        <dbReference type="ARBA" id="ARBA00022840"/>
    </source>
</evidence>
<feature type="binding site" evidence="14">
    <location>
        <position position="164"/>
    </location>
    <ligand>
        <name>ATP</name>
        <dbReference type="ChEBI" id="CHEBI:30616"/>
    </ligand>
</feature>
<keyword evidence="11 14" id="KW-0501">Molybdenum cofactor biosynthesis</keyword>
<dbReference type="GO" id="GO:0046872">
    <property type="term" value="F:metal ion binding"/>
    <property type="evidence" value="ECO:0007669"/>
    <property type="project" value="UniProtKB-KW"/>
</dbReference>
<keyword evidence="6 14" id="KW-0479">Metal-binding</keyword>
<dbReference type="FunFam" id="3.40.50.720:FF:000033">
    <property type="entry name" value="Adenylyltransferase and sulfurtransferase MOCS3"/>
    <property type="match status" value="1"/>
</dbReference>
<name>A0AA39RA46_9LECA</name>
<feature type="binding site" evidence="14">
    <location>
        <position position="340"/>
    </location>
    <ligand>
        <name>Zn(2+)</name>
        <dbReference type="ChEBI" id="CHEBI:29105"/>
    </ligand>
</feature>
<comment type="pathway">
    <text evidence="14">Cofactor biosynthesis; molybdopterin biosynthesis.</text>
</comment>
<gene>
    <name evidence="14" type="primary">uba4</name>
    <name evidence="14" type="synonym">cnxF</name>
    <name evidence="17" type="ORF">JMJ35_000924</name>
</gene>
<proteinExistence type="inferred from homology"/>
<evidence type="ECO:0000313" key="17">
    <source>
        <dbReference type="EMBL" id="KAK0516321.1"/>
    </source>
</evidence>
<sequence>MAELQGLPEEYRDMSLEELHREIRRMEQLIRLLKDKVELSEPRTSGPDTQDVDLHSTQKTETQTLPCRTNTARKEPGCTRSLKVQEYKRYGRQMIMPEVGLSGQLALKKARVLIVGLGGLGSPAAAYLAAAGIGTIGLVDGDKVELSNLHRQIIHTADNEGMEKVDSARKFLHSLNKEIKLVAHPYHLSSKNAVETLEEYDVVLDCTDRPATRYLVSDAAVIAKIPLVHGSALQTEGQLMVLNNPPIATASKKKGPCYRCIWPKPPPPQSILTCGEGGILGPVVGVIGVLMAMETMKILLPALRTNADESTRKGTPFLLYSAYLNPSFKSVTMRGARENCLACTTMANGRTLKNYGYDTFCGLSCPVNILPPDERMEPKAYRSISPTSGPAPILVDVRENTQYNICHIENSINIPWSTIREDPADAFQSMNKHIQHNGSSQVPCEICFICRFGNDSQLAVRRFREQQQKDSGLKFTCKGDIRGGLKAWREQVDPEFPDY</sequence>
<dbReference type="GO" id="GO:0005524">
    <property type="term" value="F:ATP binding"/>
    <property type="evidence" value="ECO:0007669"/>
    <property type="project" value="UniProtKB-KW"/>
</dbReference>
<dbReference type="InterPro" id="IPR045886">
    <property type="entry name" value="ThiF/MoeB/HesA"/>
</dbReference>
<comment type="caution">
    <text evidence="17">The sequence shown here is derived from an EMBL/GenBank/DDBJ whole genome shotgun (WGS) entry which is preliminary data.</text>
</comment>
<accession>A0AA39RA46</accession>
<evidence type="ECO:0000256" key="11">
    <source>
        <dbReference type="ARBA" id="ARBA00023150"/>
    </source>
</evidence>
<evidence type="ECO:0000313" key="18">
    <source>
        <dbReference type="Proteomes" id="UP001166286"/>
    </source>
</evidence>
<keyword evidence="8" id="KW-0833">Ubl conjugation pathway</keyword>
<dbReference type="Gene3D" id="3.40.250.10">
    <property type="entry name" value="Rhodanese-like domain"/>
    <property type="match status" value="1"/>
</dbReference>
<evidence type="ECO:0000256" key="6">
    <source>
        <dbReference type="ARBA" id="ARBA00022723"/>
    </source>
</evidence>
<dbReference type="GO" id="GO:0005829">
    <property type="term" value="C:cytosol"/>
    <property type="evidence" value="ECO:0007669"/>
    <property type="project" value="UniProtKB-SubCell"/>
</dbReference>
<comment type="subcellular location">
    <subcellularLocation>
        <location evidence="1">Cytoplasm</location>
        <location evidence="1">Cytosol</location>
    </subcellularLocation>
</comment>
<dbReference type="PROSITE" id="PS50206">
    <property type="entry name" value="RHODANESE_3"/>
    <property type="match status" value="1"/>
</dbReference>
<keyword evidence="18" id="KW-1185">Reference proteome</keyword>
<comment type="function">
    <text evidence="14">Plays a central role in 2-thiolation of mcm(5)S(2)U at tRNA wobble positions of cytosolic tRNA(Lys), tRNA(Glu) and tRNA(Gln). Also essential during biosynthesis of the molybdenum cofactor. Acts by mediating the C-terminal thiocarboxylation of sulfur carriers urm1 and MOCS2A. Its N-terminus first activates urm1 and MOCS2A as acyl-adenylates (-COAMP), then the persulfide sulfur on the catalytic cysteine is transferred to urm1 and MOCS2A to form thiocarboxylation (-COSH) of their C-terminus. The reaction probably involves hydrogen sulfide that is generated from the persulfide intermediate and that acts as nucleophile towards urm1 and MOCS2A. Subsequently, a transient disulfide bond is formed. Does not use thiosulfate as sulfur donor; nfs1 probably acting as a sulfur donor for thiocarboxylation reactions.</text>
</comment>
<dbReference type="SMART" id="SM00450">
    <property type="entry name" value="RHOD"/>
    <property type="match status" value="1"/>
</dbReference>